<gene>
    <name evidence="1" type="ORF">GAK35_02536</name>
</gene>
<name>A0A7V8FVW7_9BURK</name>
<dbReference type="Proteomes" id="UP000462435">
    <property type="component" value="Unassembled WGS sequence"/>
</dbReference>
<accession>A0A7V8FVW7</accession>
<organism evidence="1 2">
    <name type="scientific">Herbaspirillum frisingense</name>
    <dbReference type="NCBI Taxonomy" id="92645"/>
    <lineage>
        <taxon>Bacteria</taxon>
        <taxon>Pseudomonadati</taxon>
        <taxon>Pseudomonadota</taxon>
        <taxon>Betaproteobacteria</taxon>
        <taxon>Burkholderiales</taxon>
        <taxon>Oxalobacteraceae</taxon>
        <taxon>Herbaspirillum</taxon>
    </lineage>
</organism>
<protein>
    <submittedName>
        <fullName evidence="1">Uncharacterized protein</fullName>
    </submittedName>
</protein>
<reference evidence="2" key="1">
    <citation type="journal article" date="2020" name="MBio">
        <title>Horizontal gene transfer to a defensive symbiont with a reduced genome amongst a multipartite beetle microbiome.</title>
        <authorList>
            <person name="Waterworth S.C."/>
            <person name="Florez L.V."/>
            <person name="Rees E.R."/>
            <person name="Hertweck C."/>
            <person name="Kaltenpoth M."/>
            <person name="Kwan J.C."/>
        </authorList>
    </citation>
    <scope>NUCLEOTIDE SEQUENCE [LARGE SCALE GENOMIC DNA]</scope>
</reference>
<proteinExistence type="predicted"/>
<comment type="caution">
    <text evidence="1">The sequence shown here is derived from an EMBL/GenBank/DDBJ whole genome shotgun (WGS) entry which is preliminary data.</text>
</comment>
<sequence length="216" mass="22013">MAGAPLSAPPAQIYCRPRRCACGAVQCCLARIAGCAQPCGPDGLTVALVKEIAGKVDQQESQQRPEAGGAVQCAACAHGRGRRGCGGFHPAVVCFAVRAHCCVCQEMSPLPEAAGSCEAAAGSWCRPFCPLPCPSPDGRLAAECDVTCSIGSESISAFRVWSSGNTKSEWRLFQKRGRAVSRCACAASAGSAAMAGCQAGKGFAGDRPGPEKCCGA</sequence>
<dbReference type="AlphaFoldDB" id="A0A7V8FVW7"/>
<evidence type="ECO:0000313" key="1">
    <source>
        <dbReference type="EMBL" id="KAF1042788.1"/>
    </source>
</evidence>
<evidence type="ECO:0000313" key="2">
    <source>
        <dbReference type="Proteomes" id="UP000462435"/>
    </source>
</evidence>
<dbReference type="EMBL" id="WNDX01000074">
    <property type="protein sequence ID" value="KAF1042788.1"/>
    <property type="molecule type" value="Genomic_DNA"/>
</dbReference>